<dbReference type="InterPro" id="IPR000551">
    <property type="entry name" value="MerR-type_HTH_dom"/>
</dbReference>
<organism evidence="3 4">
    <name type="scientific">Saccharopolyspora taberi</name>
    <dbReference type="NCBI Taxonomy" id="60895"/>
    <lineage>
        <taxon>Bacteria</taxon>
        <taxon>Bacillati</taxon>
        <taxon>Actinomycetota</taxon>
        <taxon>Actinomycetes</taxon>
        <taxon>Pseudonocardiales</taxon>
        <taxon>Pseudonocardiaceae</taxon>
        <taxon>Saccharopolyspora</taxon>
    </lineage>
</organism>
<evidence type="ECO:0000313" key="3">
    <source>
        <dbReference type="EMBL" id="GAA2792963.1"/>
    </source>
</evidence>
<reference evidence="3 4" key="1">
    <citation type="journal article" date="2019" name="Int. J. Syst. Evol. Microbiol.">
        <title>The Global Catalogue of Microorganisms (GCM) 10K type strain sequencing project: providing services to taxonomists for standard genome sequencing and annotation.</title>
        <authorList>
            <consortium name="The Broad Institute Genomics Platform"/>
            <consortium name="The Broad Institute Genome Sequencing Center for Infectious Disease"/>
            <person name="Wu L."/>
            <person name="Ma J."/>
        </authorList>
    </citation>
    <scope>NUCLEOTIDE SEQUENCE [LARGE SCALE GENOMIC DNA]</scope>
    <source>
        <strain evidence="3 4">JCM 9383</strain>
    </source>
</reference>
<dbReference type="PANTHER" id="PTHR30204">
    <property type="entry name" value="REDOX-CYCLING DRUG-SENSING TRANSCRIPTIONAL ACTIVATOR SOXR"/>
    <property type="match status" value="1"/>
</dbReference>
<sequence length="270" mass="29412">MNIGQFAQLTGLSLKALRLYDEQGLLRPAAVDPWSRYRRYTARQLTTAVRLKALRAADVPLAEAGRALEGQSAAVLAEHRERLATERARQDAALEAAEALLSGDEQRWRVEERQAHQQHWVAVVLPVDDDEDDEAGTERANSAYTALWSALEAEGNRPVGGFWSSLRARTDGEVELLCCWPVAGPPPTGWTLPGWAVQTGLVPEGRELVVRWRHDDPVPAVDGAVHPAVLALLAEAERRGTDLDLAQLRQIGLLDESGDSVGVEVSVAVG</sequence>
<evidence type="ECO:0000259" key="2">
    <source>
        <dbReference type="PROSITE" id="PS50937"/>
    </source>
</evidence>
<dbReference type="SUPFAM" id="SSF46955">
    <property type="entry name" value="Putative DNA-binding domain"/>
    <property type="match status" value="1"/>
</dbReference>
<name>A0ABN3VDP0_9PSEU</name>
<dbReference type="Gene3D" id="1.10.1660.10">
    <property type="match status" value="1"/>
</dbReference>
<dbReference type="EMBL" id="BAAAUX010000014">
    <property type="protein sequence ID" value="GAA2792963.1"/>
    <property type="molecule type" value="Genomic_DNA"/>
</dbReference>
<dbReference type="Pfam" id="PF13411">
    <property type="entry name" value="MerR_1"/>
    <property type="match status" value="1"/>
</dbReference>
<dbReference type="PROSITE" id="PS00552">
    <property type="entry name" value="HTH_MERR_1"/>
    <property type="match status" value="1"/>
</dbReference>
<accession>A0ABN3VDP0</accession>
<evidence type="ECO:0000313" key="4">
    <source>
        <dbReference type="Proteomes" id="UP001500979"/>
    </source>
</evidence>
<dbReference type="InterPro" id="IPR047057">
    <property type="entry name" value="MerR_fam"/>
</dbReference>
<proteinExistence type="predicted"/>
<comment type="caution">
    <text evidence="3">The sequence shown here is derived from an EMBL/GenBank/DDBJ whole genome shotgun (WGS) entry which is preliminary data.</text>
</comment>
<dbReference type="Proteomes" id="UP001500979">
    <property type="component" value="Unassembled WGS sequence"/>
</dbReference>
<keyword evidence="4" id="KW-1185">Reference proteome</keyword>
<dbReference type="PROSITE" id="PS50937">
    <property type="entry name" value="HTH_MERR_2"/>
    <property type="match status" value="1"/>
</dbReference>
<keyword evidence="1" id="KW-0238">DNA-binding</keyword>
<feature type="domain" description="HTH merR-type" evidence="2">
    <location>
        <begin position="1"/>
        <end position="70"/>
    </location>
</feature>
<dbReference type="InterPro" id="IPR009061">
    <property type="entry name" value="DNA-bd_dom_put_sf"/>
</dbReference>
<dbReference type="RefSeq" id="WP_344680249.1">
    <property type="nucleotide sequence ID" value="NZ_BAAAUX010000014.1"/>
</dbReference>
<dbReference type="SMART" id="SM00422">
    <property type="entry name" value="HTH_MERR"/>
    <property type="match status" value="1"/>
</dbReference>
<gene>
    <name evidence="3" type="ORF">GCM10010470_29750</name>
</gene>
<evidence type="ECO:0000256" key="1">
    <source>
        <dbReference type="ARBA" id="ARBA00023125"/>
    </source>
</evidence>
<dbReference type="PANTHER" id="PTHR30204:SF97">
    <property type="entry name" value="MERR FAMILY REGULATORY PROTEIN"/>
    <property type="match status" value="1"/>
</dbReference>
<protein>
    <recommendedName>
        <fullName evidence="2">HTH merR-type domain-containing protein</fullName>
    </recommendedName>
</protein>